<dbReference type="Gene3D" id="3.90.176.10">
    <property type="entry name" value="Toxin ADP-ribosyltransferase, Chain A, domain 1"/>
    <property type="match status" value="1"/>
</dbReference>
<evidence type="ECO:0000259" key="1">
    <source>
        <dbReference type="Pfam" id="PF03496"/>
    </source>
</evidence>
<sequence length="693" mass="76258">MLDMLTESQLNEAFESEDTYDVIDLMPKAKTPQMFLLKGEGISNLVVRLMGQKENGDTLRNLLPTDKNVVAFIMTLNDKGNLSELKGGLGANPLKTLVSIFDAVYHAINVPMVQTVMFRFPAKKMAGQEKSVRRIMERLIQIRGKSKFSVLSELASYSAKYSYVVAYKKNIELTDIPGGKIDQERFKRVDTKVGEVYVDNETGKETSKAEAVAQAISTAVSKITTQSVITKSKISRREAMAAMYSSSQFKTHGKVDPDVLKYDNTHSVYAATGNKTEIQQLISKADLSEVGSYLKQYDHRTWDENFTSAKHITHVRDMITSNIKEMLGHSSSSAEGKVITANVIKGIGNIVAESNIKDLQSMMVKISEFISATEFGAIDKHSRIMFVRGIISALLSGPIGSKMREAYTSKTAERDIIRQYSKEQIDAIVAYTGFSYSDMNGFLLGRSESDGEMPKIDMLDSAFANGTTLEKGTILYRGQRVAIGQLKSIMDNKTLYFRNFVSTSLYPVIYGAFANATANIEPTAQDQTTFTSADLVKSTAFTDSQRNIIASGDVGDTSMTASIALVIKGADKINVIVPGAVSSYPNECEVILPRGTILKINKIVGETADEYVDNTILMETVVVGPDQIDESEDLYDGDLFLSEGKLEKISPSFANFYTNDVELNEAVVPNSVEATEILLSLINLKGLPDKFLD</sequence>
<protein>
    <recommendedName>
        <fullName evidence="1">ADP ribosyltransferase domain-containing protein</fullName>
    </recommendedName>
</protein>
<accession>A0A3T0IGH6</accession>
<dbReference type="InterPro" id="IPR003540">
    <property type="entry name" value="ADP-ribosyltransferase"/>
</dbReference>
<dbReference type="Proteomes" id="UP000287416">
    <property type="component" value="Segment"/>
</dbReference>
<organism evidence="2 3">
    <name type="scientific">Acinetobacter phage AbTZA1</name>
    <dbReference type="NCBI Taxonomy" id="2500827"/>
    <lineage>
        <taxon>Viruses</taxon>
        <taxon>Duplodnaviria</taxon>
        <taxon>Heunggongvirae</taxon>
        <taxon>Uroviricota</taxon>
        <taxon>Caudoviricetes</taxon>
        <taxon>Pantevenvirales</taxon>
        <taxon>Straboviridae</taxon>
        <taxon>Twarogvirinae</taxon>
        <taxon>Hadassahvirus</taxon>
        <taxon>Hadassahvirus azbtza1</taxon>
    </lineage>
</organism>
<proteinExistence type="predicted"/>
<dbReference type="Pfam" id="PF03496">
    <property type="entry name" value="ADPrib_exo_Tox"/>
    <property type="match status" value="1"/>
</dbReference>
<name>A0A3T0IGH6_9CAUD</name>
<keyword evidence="3" id="KW-1185">Reference proteome</keyword>
<dbReference type="SUPFAM" id="SSF56399">
    <property type="entry name" value="ADP-ribosylation"/>
    <property type="match status" value="1"/>
</dbReference>
<dbReference type="GO" id="GO:0005576">
    <property type="term" value="C:extracellular region"/>
    <property type="evidence" value="ECO:0007669"/>
    <property type="project" value="InterPro"/>
</dbReference>
<feature type="domain" description="ADP ribosyltransferase" evidence="1">
    <location>
        <begin position="413"/>
        <end position="607"/>
    </location>
</feature>
<dbReference type="EMBL" id="MK278860">
    <property type="protein sequence ID" value="AZU98530.1"/>
    <property type="molecule type" value="Genomic_DNA"/>
</dbReference>
<reference evidence="2 3" key="1">
    <citation type="submission" date="2018-12" db="EMBL/GenBank/DDBJ databases">
        <title>Successful treatment of antibiotic resistant microbial bone infection with bacteriophages.</title>
        <authorList>
            <person name="Nir-Paz R."/>
            <person name="Gelman D."/>
            <person name="Khouri A."/>
            <person name="Sisson B.M."/>
            <person name="Fackler J."/>
            <person name="Oren S.A."/>
            <person name="Khalifa L."/>
            <person name="Rimon A."/>
            <person name="Glazer S.C."/>
            <person name="Moses A.E."/>
            <person name="Yoram W."/>
            <person name="Schooley R.T."/>
            <person name="Hazan R."/>
        </authorList>
    </citation>
    <scope>NUCLEOTIDE SEQUENCE [LARGE SCALE GENOMIC DNA]</scope>
</reference>
<evidence type="ECO:0000313" key="2">
    <source>
        <dbReference type="EMBL" id="AZU98530.1"/>
    </source>
</evidence>
<evidence type="ECO:0000313" key="3">
    <source>
        <dbReference type="Proteomes" id="UP000287416"/>
    </source>
</evidence>
<dbReference type="PROSITE" id="PS51996">
    <property type="entry name" value="TR_MART"/>
    <property type="match status" value="1"/>
</dbReference>